<dbReference type="AlphaFoldDB" id="A0A564WAW4"/>
<accession>A0A564WAW4</accession>
<organism evidence="2 3">
    <name type="scientific">Candidatus Defluviicoccus seviourii</name>
    <dbReference type="NCBI Taxonomy" id="2565273"/>
    <lineage>
        <taxon>Bacteria</taxon>
        <taxon>Pseudomonadati</taxon>
        <taxon>Pseudomonadota</taxon>
        <taxon>Alphaproteobacteria</taxon>
        <taxon>Rhodospirillales</taxon>
        <taxon>Rhodospirillaceae</taxon>
        <taxon>Defluviicoccus</taxon>
    </lineage>
</organism>
<evidence type="ECO:0000313" key="2">
    <source>
        <dbReference type="EMBL" id="VUX45267.1"/>
    </source>
</evidence>
<comment type="caution">
    <text evidence="2">The sequence shown here is derived from an EMBL/GenBank/DDBJ whole genome shotgun (WGS) entry which is preliminary data.</text>
</comment>
<feature type="region of interest" description="Disordered" evidence="1">
    <location>
        <begin position="97"/>
        <end position="124"/>
    </location>
</feature>
<dbReference type="EMBL" id="UXAT02000003">
    <property type="protein sequence ID" value="VUX45267.1"/>
    <property type="molecule type" value="Genomic_DNA"/>
</dbReference>
<proteinExistence type="predicted"/>
<gene>
    <name evidence="2" type="ORF">DF3PA_110001</name>
</gene>
<sequence>MVSGTGTASVGRRERIEILAKLRHLFTPLLLQSVKGPIGYVSALKPHDKAPNDYGKSVVASEGRFDKHCGHKQSGCASDRLIDLGFSAVGHLPPLGMRSRGAKAPLRGGRSAESAACPRRRAAG</sequence>
<dbReference type="Proteomes" id="UP000326641">
    <property type="component" value="Unassembled WGS sequence"/>
</dbReference>
<evidence type="ECO:0000313" key="3">
    <source>
        <dbReference type="Proteomes" id="UP000326641"/>
    </source>
</evidence>
<evidence type="ECO:0000256" key="1">
    <source>
        <dbReference type="SAM" id="MobiDB-lite"/>
    </source>
</evidence>
<name>A0A564WAW4_9PROT</name>
<keyword evidence="3" id="KW-1185">Reference proteome</keyword>
<reference evidence="2" key="1">
    <citation type="submission" date="2018-11" db="EMBL/GenBank/DDBJ databases">
        <authorList>
            <person name="Onetto C."/>
        </authorList>
    </citation>
    <scope>NUCLEOTIDE SEQUENCE [LARGE SCALE GENOMIC DNA]</scope>
</reference>
<protein>
    <submittedName>
        <fullName evidence="2">Uncharacterized protein</fullName>
    </submittedName>
</protein>